<dbReference type="Proteomes" id="UP000066284">
    <property type="component" value="Chromosome 1"/>
</dbReference>
<accession>A0A0S4KUN1</accession>
<evidence type="ECO:0000313" key="1">
    <source>
        <dbReference type="EMBL" id="CUQ67797.1"/>
    </source>
</evidence>
<dbReference type="STRING" id="1715989.NITINOP_2825"/>
<reference evidence="2" key="1">
    <citation type="submission" date="2015-09" db="EMBL/GenBank/DDBJ databases">
        <authorList>
            <person name="Daims H."/>
        </authorList>
    </citation>
    <scope>NUCLEOTIDE SEQUENCE [LARGE SCALE GENOMIC DNA]</scope>
</reference>
<sequence length="35" mass="3915">MGHSPFLVKPESEPYHKIKWTAKVPNGLSNFSAIC</sequence>
<protein>
    <submittedName>
        <fullName evidence="1">Uncharacterized protein</fullName>
    </submittedName>
</protein>
<organism evidence="1 2">
    <name type="scientific">Candidatus Nitrospira inopinata</name>
    <dbReference type="NCBI Taxonomy" id="1715989"/>
    <lineage>
        <taxon>Bacteria</taxon>
        <taxon>Pseudomonadati</taxon>
        <taxon>Nitrospirota</taxon>
        <taxon>Nitrospiria</taxon>
        <taxon>Nitrospirales</taxon>
        <taxon>Nitrospiraceae</taxon>
        <taxon>Nitrospira</taxon>
    </lineage>
</organism>
<proteinExistence type="predicted"/>
<dbReference type="EMBL" id="LN885086">
    <property type="protein sequence ID" value="CUQ67797.1"/>
    <property type="molecule type" value="Genomic_DNA"/>
</dbReference>
<dbReference type="AlphaFoldDB" id="A0A0S4KUN1"/>
<name>A0A0S4KUN1_9BACT</name>
<keyword evidence="2" id="KW-1185">Reference proteome</keyword>
<evidence type="ECO:0000313" key="2">
    <source>
        <dbReference type="Proteomes" id="UP000066284"/>
    </source>
</evidence>
<gene>
    <name evidence="1" type="ORF">NITINOP_2825</name>
</gene>
<dbReference type="KEGG" id="nio:NITINOP_2825"/>